<dbReference type="EMBL" id="FRAN01000002">
    <property type="protein sequence ID" value="SHK47310.1"/>
    <property type="molecule type" value="Genomic_DNA"/>
</dbReference>
<name>E7QQC2_HALPU</name>
<dbReference type="Proteomes" id="UP000003751">
    <property type="component" value="Unassembled WGS sequence"/>
</dbReference>
<feature type="region of interest" description="Disordered" evidence="1">
    <location>
        <begin position="139"/>
        <end position="169"/>
    </location>
</feature>
<evidence type="ECO:0000313" key="4">
    <source>
        <dbReference type="EMBL" id="EFW93186.1"/>
    </source>
</evidence>
<dbReference type="InterPro" id="IPR031623">
    <property type="entry name" value="HisKA_4TM"/>
</dbReference>
<evidence type="ECO:0000313" key="6">
    <source>
        <dbReference type="Proteomes" id="UP000003751"/>
    </source>
</evidence>
<feature type="transmembrane region" description="Helical" evidence="2">
    <location>
        <begin position="114"/>
        <end position="136"/>
    </location>
</feature>
<evidence type="ECO:0000313" key="7">
    <source>
        <dbReference type="Proteomes" id="UP000184203"/>
    </source>
</evidence>
<evidence type="ECO:0000256" key="2">
    <source>
        <dbReference type="SAM" id="Phobius"/>
    </source>
</evidence>
<evidence type="ECO:0000313" key="5">
    <source>
        <dbReference type="EMBL" id="SHK47310.1"/>
    </source>
</evidence>
<evidence type="ECO:0000259" key="3">
    <source>
        <dbReference type="Pfam" id="PF16926"/>
    </source>
</evidence>
<dbReference type="PATRIC" id="fig|797209.4.peg.984"/>
<feature type="domain" description="Archaeal histidine kinase 4TM" evidence="3">
    <location>
        <begin position="50"/>
        <end position="131"/>
    </location>
</feature>
<keyword evidence="2" id="KW-0812">Transmembrane</keyword>
<keyword evidence="2" id="KW-1133">Transmembrane helix</keyword>
<feature type="transmembrane region" description="Helical" evidence="2">
    <location>
        <begin position="87"/>
        <end position="108"/>
    </location>
</feature>
<sequence>MRVTHPDLTVTDGESRTGGRVIALIGLLLSMVVIIDLFLRAESVWFPEFIIEMTLSAMLVFVGYRLTRSDLDATTLRRVDVSCLKGMVALGIFAAGVIVTAKVSGWHIANPYFLAQTLVTSGALLGLVVGIAGLVGPLRPDPGDSRDESDASSADPEELPSTEPTDSALTRLPTADVDDIDVPSGVMDDWLDVLADRRCRYVLRMAMDAPDGVLTVEELTSGDELRSMSLEANLRHVTLPKLWDVHLIDYDDRTGTVRYDAPPAFETLFEVVERYRQ</sequence>
<dbReference type="AlphaFoldDB" id="E7QQC2"/>
<keyword evidence="2" id="KW-0472">Membrane</keyword>
<feature type="transmembrane region" description="Helical" evidence="2">
    <location>
        <begin position="21"/>
        <end position="39"/>
    </location>
</feature>
<dbReference type="Pfam" id="PF16926">
    <property type="entry name" value="HisKA_4TM"/>
    <property type="match status" value="1"/>
</dbReference>
<evidence type="ECO:0000256" key="1">
    <source>
        <dbReference type="SAM" id="MobiDB-lite"/>
    </source>
</evidence>
<reference evidence="7" key="3">
    <citation type="submission" date="2016-11" db="EMBL/GenBank/DDBJ databases">
        <authorList>
            <person name="Varghese N."/>
            <person name="Submissions S."/>
        </authorList>
    </citation>
    <scope>NUCLEOTIDE SEQUENCE [LARGE SCALE GENOMIC DNA]</scope>
    <source>
        <strain evidence="7">DX253</strain>
    </source>
</reference>
<dbReference type="STRING" id="797209.GCA_000376445_01107"/>
<dbReference type="OrthoDB" id="194397at2157"/>
<dbReference type="Proteomes" id="UP000184203">
    <property type="component" value="Unassembled WGS sequence"/>
</dbReference>
<proteinExistence type="predicted"/>
<gene>
    <name evidence="5" type="ORF">SAMN05444342_1376</name>
    <name evidence="4" type="ORF">ZOD2009_04962</name>
</gene>
<dbReference type="EMBL" id="AEMG01000004">
    <property type="protein sequence ID" value="EFW93186.1"/>
    <property type="molecule type" value="Genomic_DNA"/>
</dbReference>
<keyword evidence="7" id="KW-1185">Reference proteome</keyword>
<accession>E7QQC2</accession>
<feature type="transmembrane region" description="Helical" evidence="2">
    <location>
        <begin position="45"/>
        <end position="66"/>
    </location>
</feature>
<reference evidence="5" key="2">
    <citation type="submission" date="2016-11" db="EMBL/GenBank/DDBJ databases">
        <authorList>
            <person name="Jaros S."/>
            <person name="Januszkiewicz K."/>
            <person name="Wedrychowicz H."/>
        </authorList>
    </citation>
    <scope>NUCLEOTIDE SEQUENCE [LARGE SCALE GENOMIC DNA]</scope>
    <source>
        <strain evidence="5">DX253</strain>
    </source>
</reference>
<protein>
    <recommendedName>
        <fullName evidence="3">Archaeal histidine kinase 4TM domain-containing protein</fullName>
    </recommendedName>
</protein>
<dbReference type="RefSeq" id="WP_007977636.1">
    <property type="nucleotide sequence ID" value="NZ_AEMG01000004.1"/>
</dbReference>
<organism evidence="4 6">
    <name type="scientific">Haladaptatus paucihalophilus DX253</name>
    <dbReference type="NCBI Taxonomy" id="797209"/>
    <lineage>
        <taxon>Archaea</taxon>
        <taxon>Methanobacteriati</taxon>
        <taxon>Methanobacteriota</taxon>
        <taxon>Stenosarchaea group</taxon>
        <taxon>Halobacteria</taxon>
        <taxon>Halobacteriales</taxon>
        <taxon>Haladaptataceae</taxon>
        <taxon>Haladaptatus</taxon>
    </lineage>
</organism>
<reference evidence="4 6" key="1">
    <citation type="journal article" date="2014" name="ISME J.">
        <title>Trehalose/2-sulfotrehalose biosynthesis and glycine-betaine uptake are widely spread mechanisms for osmoadaptation in the Halobacteriales.</title>
        <authorList>
            <person name="Youssef N.H."/>
            <person name="Savage-Ashlock K.N."/>
            <person name="McCully A.L."/>
            <person name="Luedtke B."/>
            <person name="Shaw E.I."/>
            <person name="Hoff W.D."/>
            <person name="Elshahed M.S."/>
        </authorList>
    </citation>
    <scope>NUCLEOTIDE SEQUENCE [LARGE SCALE GENOMIC DNA]</scope>
    <source>
        <strain evidence="4 6">DX253</strain>
    </source>
</reference>